<feature type="transmembrane region" description="Helical" evidence="1">
    <location>
        <begin position="245"/>
        <end position="269"/>
    </location>
</feature>
<proteinExistence type="predicted"/>
<dbReference type="Pfam" id="PF07243">
    <property type="entry name" value="Phlebovirus_G1"/>
    <property type="match status" value="1"/>
</dbReference>
<name>A0A914KSQ0_MELIC</name>
<dbReference type="InterPro" id="IPR009878">
    <property type="entry name" value="Phlebovirus_G2_fusion"/>
</dbReference>
<feature type="domain" description="Phlebovirus glycoprotein G1" evidence="2">
    <location>
        <begin position="139"/>
        <end position="300"/>
    </location>
</feature>
<keyword evidence="1" id="KW-0472">Membrane</keyword>
<evidence type="ECO:0000313" key="6">
    <source>
        <dbReference type="WBParaSite" id="Minc3s00099g04521"/>
    </source>
</evidence>
<feature type="domain" description="DUF5641" evidence="4">
    <location>
        <begin position="7"/>
        <end position="70"/>
    </location>
</feature>
<dbReference type="GO" id="GO:0016020">
    <property type="term" value="C:membrane"/>
    <property type="evidence" value="ECO:0007669"/>
    <property type="project" value="InterPro"/>
</dbReference>
<evidence type="ECO:0000256" key="1">
    <source>
        <dbReference type="SAM" id="Phobius"/>
    </source>
</evidence>
<keyword evidence="1" id="KW-1133">Transmembrane helix</keyword>
<feature type="transmembrane region" description="Helical" evidence="1">
    <location>
        <begin position="302"/>
        <end position="319"/>
    </location>
</feature>
<protein>
    <submittedName>
        <fullName evidence="6">DUF5641 domain-containing protein</fullName>
    </submittedName>
</protein>
<feature type="domain" description="Phlebovirus glycoprotein G2 fusion" evidence="3">
    <location>
        <begin position="316"/>
        <end position="486"/>
    </location>
</feature>
<dbReference type="Pfam" id="PF07245">
    <property type="entry name" value="Phlebovirus_G2"/>
    <property type="match status" value="1"/>
</dbReference>
<dbReference type="InterPro" id="IPR040676">
    <property type="entry name" value="DUF5641"/>
</dbReference>
<accession>A0A914KSQ0</accession>
<dbReference type="Proteomes" id="UP000887563">
    <property type="component" value="Unplaced"/>
</dbReference>
<evidence type="ECO:0000259" key="3">
    <source>
        <dbReference type="Pfam" id="PF07245"/>
    </source>
</evidence>
<feature type="transmembrane region" description="Helical" evidence="1">
    <location>
        <begin position="119"/>
        <end position="139"/>
    </location>
</feature>
<dbReference type="Pfam" id="PF18701">
    <property type="entry name" value="DUF5641"/>
    <property type="match status" value="1"/>
</dbReference>
<keyword evidence="5" id="KW-1185">Reference proteome</keyword>
<dbReference type="InterPro" id="IPR010826">
    <property type="entry name" value="Phlebovirus_G1"/>
</dbReference>
<dbReference type="AlphaFoldDB" id="A0A914KSQ0"/>
<dbReference type="WBParaSite" id="Minc3s00099g04521">
    <property type="protein sequence ID" value="Minc3s00099g04521"/>
    <property type="gene ID" value="Minc3s00099g04521"/>
</dbReference>
<evidence type="ECO:0000259" key="2">
    <source>
        <dbReference type="Pfam" id="PF07243"/>
    </source>
</evidence>
<reference evidence="6" key="1">
    <citation type="submission" date="2022-11" db="UniProtKB">
        <authorList>
            <consortium name="WormBaseParasite"/>
        </authorList>
    </citation>
    <scope>IDENTIFICATION</scope>
</reference>
<keyword evidence="1" id="KW-0812">Transmembrane</keyword>
<evidence type="ECO:0000259" key="4">
    <source>
        <dbReference type="Pfam" id="PF18701"/>
    </source>
</evidence>
<sequence>MKGPRSQTKREPNVGEIVILEEEFVPRNLWKIAKIIELLDTKDGRCVRNVKILLPNGTIVSRPINRLYPLELNIENKEIENNKNKEIEGNLKEKIGEKPKEIKTVNQINIISKEITKNLVNISTMLFTFCLILILSGLITAKTQCNDCLVECNDKGILISSPEKIDKYEICCSDGPCTTHSRVDQFQFEINKEILVTHHHCEVNFWSKTKNILKYEVKCEPSDLCKLIPCYFCLERMINHTCSPFISLFLIACSTIAVGFFVCLLCCILKNTFKLISCCFPRKIKPRNLSRNKKRWTFRKRLLVLIIFFINVSNGEIISRTARTETCFRKNGKIDCSWNFVETLTMTDNKERQTIVLKDNKNKILGQINLTPEGFKMKCEPIVEKYLRSYEVKIQTVKSCPETGSCHHDNCLIVNNNWEQDIKELEPWKNYTGYNRCSASCSFLWCKCGMSTGSSCLFYRIYVEPTDPDIYEVFTCKWIPIFTIEVWVIVQLIPLFLHC</sequence>
<evidence type="ECO:0000313" key="5">
    <source>
        <dbReference type="Proteomes" id="UP000887563"/>
    </source>
</evidence>
<organism evidence="5 6">
    <name type="scientific">Meloidogyne incognita</name>
    <name type="common">Southern root-knot nematode worm</name>
    <name type="synonym">Oxyuris incognita</name>
    <dbReference type="NCBI Taxonomy" id="6306"/>
    <lineage>
        <taxon>Eukaryota</taxon>
        <taxon>Metazoa</taxon>
        <taxon>Ecdysozoa</taxon>
        <taxon>Nematoda</taxon>
        <taxon>Chromadorea</taxon>
        <taxon>Rhabditida</taxon>
        <taxon>Tylenchina</taxon>
        <taxon>Tylenchomorpha</taxon>
        <taxon>Tylenchoidea</taxon>
        <taxon>Meloidogynidae</taxon>
        <taxon>Meloidogyninae</taxon>
        <taxon>Meloidogyne</taxon>
        <taxon>Meloidogyne incognita group</taxon>
    </lineage>
</organism>